<keyword evidence="1" id="KW-1277">Toxin-antitoxin system</keyword>
<dbReference type="AlphaFoldDB" id="A0A6N9TGB2"/>
<comment type="caution">
    <text evidence="2">The sequence shown here is derived from an EMBL/GenBank/DDBJ whole genome shotgun (WGS) entry which is preliminary data.</text>
</comment>
<dbReference type="Proteomes" id="UP000469011">
    <property type="component" value="Unassembled WGS sequence"/>
</dbReference>
<dbReference type="InterPro" id="IPR035093">
    <property type="entry name" value="RelE/ParE_toxin_dom_sf"/>
</dbReference>
<name>A0A6N9TGB2_9HYPH</name>
<dbReference type="EMBL" id="JAAAMG010000043">
    <property type="protein sequence ID" value="NDW07898.1"/>
    <property type="molecule type" value="Genomic_DNA"/>
</dbReference>
<reference evidence="2 3" key="1">
    <citation type="submission" date="2020-01" db="EMBL/GenBank/DDBJ databases">
        <title>Jiella pacifica sp. nov.</title>
        <authorList>
            <person name="Xue Z."/>
            <person name="Zhu S."/>
            <person name="Chen J."/>
            <person name="Yang J."/>
        </authorList>
    </citation>
    <scope>NUCLEOTIDE SEQUENCE [LARGE SCALE GENOMIC DNA]</scope>
    <source>
        <strain evidence="2 3">40Bstr34</strain>
    </source>
</reference>
<dbReference type="InterPro" id="IPR007712">
    <property type="entry name" value="RelE/ParE_toxin"/>
</dbReference>
<sequence length="85" mass="10032">MPISQPFQWLRNSSRETETYATELLDLLSLLADNPQMARERAEITPPVRVHPFRAHLVIYTVRADRIVVLRLPRASREWQRLLQP</sequence>
<dbReference type="Pfam" id="PF05016">
    <property type="entry name" value="ParE_toxin"/>
    <property type="match status" value="1"/>
</dbReference>
<organism evidence="2 3">
    <name type="scientific">Jiella pacifica</name>
    <dbReference type="NCBI Taxonomy" id="2696469"/>
    <lineage>
        <taxon>Bacteria</taxon>
        <taxon>Pseudomonadati</taxon>
        <taxon>Pseudomonadota</taxon>
        <taxon>Alphaproteobacteria</taxon>
        <taxon>Hyphomicrobiales</taxon>
        <taxon>Aurantimonadaceae</taxon>
        <taxon>Jiella</taxon>
    </lineage>
</organism>
<evidence type="ECO:0000256" key="1">
    <source>
        <dbReference type="ARBA" id="ARBA00022649"/>
    </source>
</evidence>
<evidence type="ECO:0000313" key="2">
    <source>
        <dbReference type="EMBL" id="NDW07898.1"/>
    </source>
</evidence>
<protein>
    <submittedName>
        <fullName evidence="2">Type II toxin-antitoxin system RelE/ParE family toxin</fullName>
    </submittedName>
</protein>
<keyword evidence="3" id="KW-1185">Reference proteome</keyword>
<accession>A0A6N9TGB2</accession>
<dbReference type="Gene3D" id="3.30.2310.20">
    <property type="entry name" value="RelE-like"/>
    <property type="match status" value="1"/>
</dbReference>
<evidence type="ECO:0000313" key="3">
    <source>
        <dbReference type="Proteomes" id="UP000469011"/>
    </source>
</evidence>
<proteinExistence type="predicted"/>
<gene>
    <name evidence="2" type="ORF">GTK09_26205</name>
</gene>